<organism evidence="3 4">
    <name type="scientific">Fodinicola feengrottensis</name>
    <dbReference type="NCBI Taxonomy" id="435914"/>
    <lineage>
        <taxon>Bacteria</taxon>
        <taxon>Bacillati</taxon>
        <taxon>Actinomycetota</taxon>
        <taxon>Actinomycetes</taxon>
        <taxon>Mycobacteriales</taxon>
        <taxon>Fodinicola</taxon>
    </lineage>
</organism>
<keyword evidence="4" id="KW-1185">Reference proteome</keyword>
<dbReference type="Proteomes" id="UP001500618">
    <property type="component" value="Unassembled WGS sequence"/>
</dbReference>
<evidence type="ECO:0000313" key="3">
    <source>
        <dbReference type="EMBL" id="GAA1717087.1"/>
    </source>
</evidence>
<gene>
    <name evidence="3" type="ORF">GCM10009765_77020</name>
</gene>
<feature type="region of interest" description="Disordered" evidence="1">
    <location>
        <begin position="1"/>
        <end position="135"/>
    </location>
</feature>
<dbReference type="Pfam" id="PF24691">
    <property type="entry name" value="TreTu_C"/>
    <property type="match status" value="1"/>
</dbReference>
<comment type="caution">
    <text evidence="3">The sequence shown here is derived from an EMBL/GenBank/DDBJ whole genome shotgun (WGS) entry which is preliminary data.</text>
</comment>
<evidence type="ECO:0000256" key="1">
    <source>
        <dbReference type="SAM" id="MobiDB-lite"/>
    </source>
</evidence>
<protein>
    <recommendedName>
        <fullName evidence="2">TreTu toxin C-terminal domain-containing protein</fullName>
    </recommendedName>
</protein>
<feature type="region of interest" description="Disordered" evidence="1">
    <location>
        <begin position="150"/>
        <end position="177"/>
    </location>
</feature>
<accession>A0ABN2J370</accession>
<reference evidence="3 4" key="1">
    <citation type="journal article" date="2019" name="Int. J. Syst. Evol. Microbiol.">
        <title>The Global Catalogue of Microorganisms (GCM) 10K type strain sequencing project: providing services to taxonomists for standard genome sequencing and annotation.</title>
        <authorList>
            <consortium name="The Broad Institute Genomics Platform"/>
            <consortium name="The Broad Institute Genome Sequencing Center for Infectious Disease"/>
            <person name="Wu L."/>
            <person name="Ma J."/>
        </authorList>
    </citation>
    <scope>NUCLEOTIDE SEQUENCE [LARGE SCALE GENOMIC DNA]</scope>
    <source>
        <strain evidence="3 4">JCM 14718</strain>
    </source>
</reference>
<feature type="domain" description="TreTu toxin C-terminal" evidence="2">
    <location>
        <begin position="211"/>
        <end position="308"/>
    </location>
</feature>
<evidence type="ECO:0000313" key="4">
    <source>
        <dbReference type="Proteomes" id="UP001500618"/>
    </source>
</evidence>
<dbReference type="InterPro" id="IPR057938">
    <property type="entry name" value="TreTu_C"/>
</dbReference>
<sequence>MVPRQRPANPPSKWADTWDNYPRPGGYGSPKSSTNYYDDDPYPRPPHGGAWNDHNYDPGNDQDPGHGAGGDHGGRQPYQPPTQAEINAAQHHANLNTPIPRPPLGQNANTRGQKVDASKAPIADPTGSASNEAAKTTTCTTACETDASLSAADPTGQLNPPGPSQGAIPQPKRHDLGDGTYYHPGDGSIRDAAGHWIGSASGRNSGGDALVTVGRWMSTDEYQGMVNTGMVQAGAGDRTFVVYPASPNAYVSARPGSVYVEFDVPQSLLSPGGRPGDYKLSGPGSLDGRLAARKGLPLPQLPAAVNIRLGGSR</sequence>
<dbReference type="EMBL" id="BAAANY010000042">
    <property type="protein sequence ID" value="GAA1717087.1"/>
    <property type="molecule type" value="Genomic_DNA"/>
</dbReference>
<proteinExistence type="predicted"/>
<name>A0ABN2J370_9ACTN</name>
<dbReference type="RefSeq" id="WP_425552021.1">
    <property type="nucleotide sequence ID" value="NZ_BAAANY010000042.1"/>
</dbReference>
<evidence type="ECO:0000259" key="2">
    <source>
        <dbReference type="Pfam" id="PF24691"/>
    </source>
</evidence>